<organism evidence="1 2">
    <name type="scientific">Neptunomonas concharum</name>
    <dbReference type="NCBI Taxonomy" id="1031538"/>
    <lineage>
        <taxon>Bacteria</taxon>
        <taxon>Pseudomonadati</taxon>
        <taxon>Pseudomonadota</taxon>
        <taxon>Gammaproteobacteria</taxon>
        <taxon>Oceanospirillales</taxon>
        <taxon>Oceanospirillaceae</taxon>
        <taxon>Neptunomonas</taxon>
    </lineage>
</organism>
<evidence type="ECO:0008006" key="3">
    <source>
        <dbReference type="Google" id="ProtNLM"/>
    </source>
</evidence>
<gene>
    <name evidence="1" type="ORF">F0U83_03670</name>
</gene>
<evidence type="ECO:0000313" key="2">
    <source>
        <dbReference type="Proteomes" id="UP000324760"/>
    </source>
</evidence>
<name>A0A5P1R8B2_9GAMM</name>
<dbReference type="RefSeq" id="WP_138986578.1">
    <property type="nucleotide sequence ID" value="NZ_CP043869.1"/>
</dbReference>
<protein>
    <recommendedName>
        <fullName evidence="3">Sulfotransferase domain-containing protein</fullName>
    </recommendedName>
</protein>
<proteinExistence type="predicted"/>
<dbReference type="EMBL" id="CP043869">
    <property type="protein sequence ID" value="QEQ95874.1"/>
    <property type="molecule type" value="Genomic_DNA"/>
</dbReference>
<dbReference type="Gene3D" id="3.40.50.300">
    <property type="entry name" value="P-loop containing nucleotide triphosphate hydrolases"/>
    <property type="match status" value="1"/>
</dbReference>
<keyword evidence="2" id="KW-1185">Reference proteome</keyword>
<dbReference type="SUPFAM" id="SSF52540">
    <property type="entry name" value="P-loop containing nucleoside triphosphate hydrolases"/>
    <property type="match status" value="1"/>
</dbReference>
<evidence type="ECO:0000313" key="1">
    <source>
        <dbReference type="EMBL" id="QEQ95874.1"/>
    </source>
</evidence>
<dbReference type="OrthoDB" id="547265at2"/>
<dbReference type="AlphaFoldDB" id="A0A5P1R8B2"/>
<reference evidence="1 2" key="1">
    <citation type="journal article" date="2019" name="Biochem. Eng. J.">
        <title>Metabolic engineering of the marine bacteria Neptunomonas concharum for the production of acetoin and meso-2,3-butanediol from acetate.</title>
        <authorList>
            <person name="Li W."/>
            <person name="Pu N."/>
            <person name="Liu C.-X."/>
            <person name="Yuan Q.-P."/>
            <person name="Li Z.-J."/>
        </authorList>
    </citation>
    <scope>NUCLEOTIDE SEQUENCE [LARGE SCALE GENOMIC DNA]</scope>
    <source>
        <strain evidence="1 2">JCM17730</strain>
    </source>
</reference>
<dbReference type="KEGG" id="ncu:F0U83_03670"/>
<sequence>MEINLHLGIHKTATTYLQDQLTLSRDLLKNNGIQYFSLSEMRSGLTQAIRNKPLDVIQHILRETIQQEKVILSDENMIGNAGEIRKGINYKPISDVIGKIRQSLPESKVSVLISLRNPLEFLPSIYCEYLRHNNFVSYENYIANQKDALNWEKLLTPVINSNRDINFLIFNFDNFRNNKKEILKAISFNSIDRYSNNINSSRATLSTKVIELLSNFPETSKELLTVIENLNYVFGDKFKPYSEQELRKSKEVYLSQLNNLSKLKNTEVFF</sequence>
<dbReference type="Proteomes" id="UP000324760">
    <property type="component" value="Chromosome"/>
</dbReference>
<dbReference type="InterPro" id="IPR027417">
    <property type="entry name" value="P-loop_NTPase"/>
</dbReference>
<accession>A0A5P1R8B2</accession>